<name>A0A1F5LPE4_PENAI</name>
<comment type="caution">
    <text evidence="13">The sequence shown here is derived from an EMBL/GenBank/DDBJ whole genome shotgun (WGS) entry which is preliminary data.</text>
</comment>
<comment type="similarity">
    <text evidence="3 11">Belongs to the glycosyl hydrolase 62 family.</text>
</comment>
<comment type="function">
    <text evidence="11">Alpha-L-arabinofuranosidase involved in the hydrolysis of xylan, a major structural heterogeneous polysaccharide found in plant biomass representing the second most abundant polysaccharide in the biosphere, after cellulose.</text>
</comment>
<keyword evidence="5" id="KW-0858">Xylan degradation</keyword>
<dbReference type="CDD" id="cd08987">
    <property type="entry name" value="GH62"/>
    <property type="match status" value="1"/>
</dbReference>
<feature type="chain" id="PRO_5009519757" description="Alpha-L-arabinofuranosidase" evidence="12">
    <location>
        <begin position="27"/>
        <end position="327"/>
    </location>
</feature>
<evidence type="ECO:0000256" key="9">
    <source>
        <dbReference type="ARBA" id="ARBA00023295"/>
    </source>
</evidence>
<feature type="signal peptide" evidence="12">
    <location>
        <begin position="1"/>
        <end position="26"/>
    </location>
</feature>
<dbReference type="RefSeq" id="XP_022490396.1">
    <property type="nucleotide sequence ID" value="XM_022629959.1"/>
</dbReference>
<keyword evidence="6 11" id="KW-0732">Signal</keyword>
<evidence type="ECO:0000256" key="4">
    <source>
        <dbReference type="ARBA" id="ARBA00022525"/>
    </source>
</evidence>
<dbReference type="InterPro" id="IPR005193">
    <property type="entry name" value="GH62_arabinosidase"/>
</dbReference>
<dbReference type="Gene3D" id="2.115.10.20">
    <property type="entry name" value="Glycosyl hydrolase domain, family 43"/>
    <property type="match status" value="1"/>
</dbReference>
<reference evidence="13 14" key="1">
    <citation type="journal article" date="2016" name="Sci. Rep.">
        <title>Penicillium arizonense, a new, genome sequenced fungal species, reveals a high chemical diversity in secreted metabolites.</title>
        <authorList>
            <person name="Grijseels S."/>
            <person name="Nielsen J.C."/>
            <person name="Randelovic M."/>
            <person name="Nielsen J."/>
            <person name="Nielsen K.F."/>
            <person name="Workman M."/>
            <person name="Frisvad J.C."/>
        </authorList>
    </citation>
    <scope>NUCLEOTIDE SEQUENCE [LARGE SCALE GENOMIC DNA]</scope>
    <source>
        <strain evidence="13 14">CBS 141311</strain>
    </source>
</reference>
<evidence type="ECO:0000256" key="3">
    <source>
        <dbReference type="ARBA" id="ARBA00007396"/>
    </source>
</evidence>
<keyword evidence="7 11" id="KW-0378">Hydrolase</keyword>
<evidence type="ECO:0000256" key="7">
    <source>
        <dbReference type="ARBA" id="ARBA00022801"/>
    </source>
</evidence>
<dbReference type="EMBL" id="LXJU01000005">
    <property type="protein sequence ID" value="OGE54966.1"/>
    <property type="molecule type" value="Genomic_DNA"/>
</dbReference>
<dbReference type="EC" id="3.2.1.55" evidence="11"/>
<proteinExistence type="inferred from homology"/>
<keyword evidence="10" id="KW-0624">Polysaccharide degradation</keyword>
<dbReference type="PANTHER" id="PTHR40631">
    <property type="entry name" value="ALPHA-L-ARABINOFURANOSIDASE AXHA-2-RELATED"/>
    <property type="match status" value="1"/>
</dbReference>
<dbReference type="GO" id="GO:0046373">
    <property type="term" value="P:L-arabinose metabolic process"/>
    <property type="evidence" value="ECO:0007669"/>
    <property type="project" value="UniProtKB-UniRule"/>
</dbReference>
<evidence type="ECO:0000256" key="10">
    <source>
        <dbReference type="ARBA" id="ARBA00023326"/>
    </source>
</evidence>
<protein>
    <recommendedName>
        <fullName evidence="11">Alpha-L-arabinofuranosidase</fullName>
        <ecNumber evidence="11">3.2.1.55</ecNumber>
    </recommendedName>
</protein>
<keyword evidence="14" id="KW-1185">Reference proteome</keyword>
<evidence type="ECO:0000256" key="1">
    <source>
        <dbReference type="ARBA" id="ARBA00001462"/>
    </source>
</evidence>
<sequence length="327" mass="35262">MRFFKAKSGLVSSVIFLLASVPVAVADCALPSSYSWTSTGALANPKSGWTAIKDFTNVVFNNKHIVYASTTDGSGKYGSMSFGAFSDWSGMTSASQNGMSFTAVAPTLFYFQPKNIWVLAYQWGSSTFTYRTSSDPTSGSWSSEQALFSGKITGSSTGAIDQTLIGDSTHMYLFFAGDNGKIYRSTMPIGNFPGNFGTGSEVVLSDTQNNLFEAVQVYTVKGQNKYLMIVEAIGSQGRYFHSFTASSLGGSWTPQATSESKPFAGKANSGASWTNDISHGDLVRTNPDQTMTIDPCNLQFLYQGRNPNSGGQYNTLPWKPGMLTLKK</sequence>
<evidence type="ECO:0000256" key="5">
    <source>
        <dbReference type="ARBA" id="ARBA00022651"/>
    </source>
</evidence>
<dbReference type="AlphaFoldDB" id="A0A1F5LPE4"/>
<dbReference type="GO" id="GO:0005576">
    <property type="term" value="C:extracellular region"/>
    <property type="evidence" value="ECO:0007669"/>
    <property type="project" value="UniProtKB-SubCell"/>
</dbReference>
<dbReference type="GeneID" id="34574693"/>
<keyword evidence="4 11" id="KW-0964">Secreted</keyword>
<evidence type="ECO:0000256" key="8">
    <source>
        <dbReference type="ARBA" id="ARBA00023277"/>
    </source>
</evidence>
<keyword evidence="9 11" id="KW-0326">Glycosidase</keyword>
<organism evidence="13 14">
    <name type="scientific">Penicillium arizonense</name>
    <dbReference type="NCBI Taxonomy" id="1835702"/>
    <lineage>
        <taxon>Eukaryota</taxon>
        <taxon>Fungi</taxon>
        <taxon>Dikarya</taxon>
        <taxon>Ascomycota</taxon>
        <taxon>Pezizomycotina</taxon>
        <taxon>Eurotiomycetes</taxon>
        <taxon>Eurotiomycetidae</taxon>
        <taxon>Eurotiales</taxon>
        <taxon>Aspergillaceae</taxon>
        <taxon>Penicillium</taxon>
    </lineage>
</organism>
<dbReference type="Proteomes" id="UP000177622">
    <property type="component" value="Unassembled WGS sequence"/>
</dbReference>
<evidence type="ECO:0000256" key="2">
    <source>
        <dbReference type="ARBA" id="ARBA00004613"/>
    </source>
</evidence>
<dbReference type="InterPro" id="IPR023296">
    <property type="entry name" value="Glyco_hydro_beta-prop_sf"/>
</dbReference>
<dbReference type="STRING" id="1835702.A0A1F5LPE4"/>
<evidence type="ECO:0000256" key="11">
    <source>
        <dbReference type="RuleBase" id="RU368117"/>
    </source>
</evidence>
<evidence type="ECO:0000313" key="13">
    <source>
        <dbReference type="EMBL" id="OGE54966.1"/>
    </source>
</evidence>
<gene>
    <name evidence="13" type="ORF">PENARI_c005G09575</name>
</gene>
<dbReference type="GO" id="GO:0046556">
    <property type="term" value="F:alpha-L-arabinofuranosidase activity"/>
    <property type="evidence" value="ECO:0007669"/>
    <property type="project" value="UniProtKB-UniRule"/>
</dbReference>
<keyword evidence="8" id="KW-0119">Carbohydrate metabolism</keyword>
<dbReference type="PANTHER" id="PTHR40631:SF1">
    <property type="entry name" value="ALPHA-L-ARABINOFURANOSIDASE AXHA-2-RELATED"/>
    <property type="match status" value="1"/>
</dbReference>
<accession>A0A1F5LPE4</accession>
<dbReference type="Pfam" id="PF03664">
    <property type="entry name" value="Glyco_hydro_62"/>
    <property type="match status" value="1"/>
</dbReference>
<evidence type="ECO:0000256" key="6">
    <source>
        <dbReference type="ARBA" id="ARBA00022729"/>
    </source>
</evidence>
<comment type="catalytic activity">
    <reaction evidence="1 11">
        <text>Hydrolysis of terminal non-reducing alpha-L-arabinofuranoside residues in alpha-L-arabinosides.</text>
        <dbReference type="EC" id="3.2.1.55"/>
    </reaction>
</comment>
<dbReference type="GO" id="GO:0045493">
    <property type="term" value="P:xylan catabolic process"/>
    <property type="evidence" value="ECO:0007669"/>
    <property type="project" value="UniProtKB-UniRule"/>
</dbReference>
<comment type="subcellular location">
    <subcellularLocation>
        <location evidence="2 11">Secreted</location>
    </subcellularLocation>
</comment>
<dbReference type="OrthoDB" id="3156236at2759"/>
<evidence type="ECO:0000313" key="14">
    <source>
        <dbReference type="Proteomes" id="UP000177622"/>
    </source>
</evidence>
<evidence type="ECO:0000256" key="12">
    <source>
        <dbReference type="SAM" id="SignalP"/>
    </source>
</evidence>
<dbReference type="SUPFAM" id="SSF75005">
    <property type="entry name" value="Arabinanase/levansucrase/invertase"/>
    <property type="match status" value="1"/>
</dbReference>